<keyword evidence="5" id="KW-0472">Membrane</keyword>
<protein>
    <submittedName>
        <fullName evidence="10">Ger(X)C family spore germination protein</fullName>
    </submittedName>
</protein>
<evidence type="ECO:0000259" key="9">
    <source>
        <dbReference type="Pfam" id="PF25198"/>
    </source>
</evidence>
<sequence>MKLRAILCLLCIFLTLTLPGCWDRRELNTLSISHALGIDQLEDGQVQVSLQMAKPASMKSSLQKGSSGGGGDEKAFWVVTTTGRTLFEALRNGRDRISRKSFFGRNKIIIIGEEAAKSGISPLLDMYIRRVDFRELSFVFVVRGKAQQFIEADSEQEKEPAKAIENLAEATDLTSKATKTTLLDVMKALSNETTDPFIAGLELVELPDSKKKIVKLSDTAVFKEDKLIGWLNEKETRGLLWIIGKVKSGVIVVESPDDKSKKVALEIINASSKLKPDFIDGKPTMTVHVEELGNLGEQMSSINMATPENFKELENRQAEVIREEINAALVKSQTLGIDVFKFGLEFHRKFPQEYQELKENWEKEFEKMTVNIEVKAKLNEIGLSVKPIEVDEE</sequence>
<feature type="domain" description="Spore germination protein N-terminal" evidence="9">
    <location>
        <begin position="23"/>
        <end position="202"/>
    </location>
</feature>
<dbReference type="PANTHER" id="PTHR35789:SF1">
    <property type="entry name" value="SPORE GERMINATION PROTEIN B3"/>
    <property type="match status" value="1"/>
</dbReference>
<name>A0A7C6Z6T4_9FIRM</name>
<accession>A0A7C6Z6T4</accession>
<dbReference type="Gene3D" id="3.30.300.210">
    <property type="entry name" value="Nutrient germinant receptor protein C, domain 3"/>
    <property type="match status" value="1"/>
</dbReference>
<dbReference type="Pfam" id="PF05504">
    <property type="entry name" value="Spore_GerAC"/>
    <property type="match status" value="1"/>
</dbReference>
<evidence type="ECO:0000256" key="2">
    <source>
        <dbReference type="ARBA" id="ARBA00007886"/>
    </source>
</evidence>
<evidence type="ECO:0000256" key="4">
    <source>
        <dbReference type="ARBA" id="ARBA00022729"/>
    </source>
</evidence>
<dbReference type="InterPro" id="IPR008844">
    <property type="entry name" value="Spore_GerAC-like"/>
</dbReference>
<dbReference type="NCBIfam" id="TIGR02887">
    <property type="entry name" value="spore_ger_x_C"/>
    <property type="match status" value="1"/>
</dbReference>
<dbReference type="InterPro" id="IPR046953">
    <property type="entry name" value="Spore_GerAC-like_C"/>
</dbReference>
<comment type="caution">
    <text evidence="10">The sequence shown here is derived from an EMBL/GenBank/DDBJ whole genome shotgun (WGS) entry which is preliminary data.</text>
</comment>
<evidence type="ECO:0000259" key="8">
    <source>
        <dbReference type="Pfam" id="PF05504"/>
    </source>
</evidence>
<organism evidence="10 11">
    <name type="scientific">Desulfitobacterium dehalogenans</name>
    <dbReference type="NCBI Taxonomy" id="36854"/>
    <lineage>
        <taxon>Bacteria</taxon>
        <taxon>Bacillati</taxon>
        <taxon>Bacillota</taxon>
        <taxon>Clostridia</taxon>
        <taxon>Eubacteriales</taxon>
        <taxon>Desulfitobacteriaceae</taxon>
        <taxon>Desulfitobacterium</taxon>
    </lineage>
</organism>
<evidence type="ECO:0000313" key="10">
    <source>
        <dbReference type="EMBL" id="HHY28521.1"/>
    </source>
</evidence>
<dbReference type="EMBL" id="DUTF01000370">
    <property type="protein sequence ID" value="HHY28521.1"/>
    <property type="molecule type" value="Genomic_DNA"/>
</dbReference>
<evidence type="ECO:0000256" key="3">
    <source>
        <dbReference type="ARBA" id="ARBA00022544"/>
    </source>
</evidence>
<dbReference type="PANTHER" id="PTHR35789">
    <property type="entry name" value="SPORE GERMINATION PROTEIN B3"/>
    <property type="match status" value="1"/>
</dbReference>
<gene>
    <name evidence="10" type="ORF">GX523_17620</name>
</gene>
<comment type="similarity">
    <text evidence="2">Belongs to the GerABKC lipoprotein family.</text>
</comment>
<dbReference type="AlphaFoldDB" id="A0A7C6Z6T4"/>
<dbReference type="Gene3D" id="6.20.190.10">
    <property type="entry name" value="Nutrient germinant receptor protein C, domain 1"/>
    <property type="match status" value="1"/>
</dbReference>
<evidence type="ECO:0000313" key="11">
    <source>
        <dbReference type="Proteomes" id="UP000553059"/>
    </source>
</evidence>
<reference evidence="10 11" key="1">
    <citation type="journal article" date="2020" name="Biotechnol. Biofuels">
        <title>New insights from the biogas microbiome by comprehensive genome-resolved metagenomics of nearly 1600 species originating from multiple anaerobic digesters.</title>
        <authorList>
            <person name="Campanaro S."/>
            <person name="Treu L."/>
            <person name="Rodriguez-R L.M."/>
            <person name="Kovalovszki A."/>
            <person name="Ziels R.M."/>
            <person name="Maus I."/>
            <person name="Zhu X."/>
            <person name="Kougias P.G."/>
            <person name="Basile A."/>
            <person name="Luo G."/>
            <person name="Schluter A."/>
            <person name="Konstantinidis K.T."/>
            <person name="Angelidaki I."/>
        </authorList>
    </citation>
    <scope>NUCLEOTIDE SEQUENCE [LARGE SCALE GENOMIC DNA]</scope>
    <source>
        <strain evidence="10">AS05jafATM_4</strain>
    </source>
</reference>
<dbReference type="GO" id="GO:0016020">
    <property type="term" value="C:membrane"/>
    <property type="evidence" value="ECO:0007669"/>
    <property type="project" value="UniProtKB-SubCell"/>
</dbReference>
<dbReference type="Proteomes" id="UP000553059">
    <property type="component" value="Unassembled WGS sequence"/>
</dbReference>
<dbReference type="InterPro" id="IPR038501">
    <property type="entry name" value="Spore_GerAC_C_sf"/>
</dbReference>
<evidence type="ECO:0000256" key="6">
    <source>
        <dbReference type="ARBA" id="ARBA00023139"/>
    </source>
</evidence>
<feature type="domain" description="Spore germination GerAC-like C-terminal" evidence="8">
    <location>
        <begin position="218"/>
        <end position="382"/>
    </location>
</feature>
<keyword evidence="6" id="KW-0564">Palmitate</keyword>
<comment type="subcellular location">
    <subcellularLocation>
        <location evidence="1">Membrane</location>
        <topology evidence="1">Lipid-anchor</topology>
    </subcellularLocation>
</comment>
<dbReference type="GO" id="GO:0009847">
    <property type="term" value="P:spore germination"/>
    <property type="evidence" value="ECO:0007669"/>
    <property type="project" value="InterPro"/>
</dbReference>
<keyword evidence="7" id="KW-0449">Lipoprotein</keyword>
<keyword evidence="4" id="KW-0732">Signal</keyword>
<evidence type="ECO:0000256" key="5">
    <source>
        <dbReference type="ARBA" id="ARBA00023136"/>
    </source>
</evidence>
<evidence type="ECO:0000256" key="7">
    <source>
        <dbReference type="ARBA" id="ARBA00023288"/>
    </source>
</evidence>
<evidence type="ECO:0000256" key="1">
    <source>
        <dbReference type="ARBA" id="ARBA00004635"/>
    </source>
</evidence>
<keyword evidence="3" id="KW-0309">Germination</keyword>
<dbReference type="InterPro" id="IPR057336">
    <property type="entry name" value="GerAC_N"/>
</dbReference>
<dbReference type="Pfam" id="PF25198">
    <property type="entry name" value="Spore_GerAC_N"/>
    <property type="match status" value="1"/>
</dbReference>
<proteinExistence type="inferred from homology"/>